<evidence type="ECO:0000256" key="1">
    <source>
        <dbReference type="SAM" id="MobiDB-lite"/>
    </source>
</evidence>
<dbReference type="PANTHER" id="PTHR36448">
    <property type="entry name" value="BLR7373 PROTEIN"/>
    <property type="match status" value="1"/>
</dbReference>
<dbReference type="Gene3D" id="2.60.120.10">
    <property type="entry name" value="Jelly Rolls"/>
    <property type="match status" value="1"/>
</dbReference>
<dbReference type="PIRSF" id="PIRSF019307">
    <property type="entry name" value="UCP019307"/>
    <property type="match status" value="1"/>
</dbReference>
<evidence type="ECO:0000259" key="2">
    <source>
        <dbReference type="Pfam" id="PF07883"/>
    </source>
</evidence>
<dbReference type="InterPro" id="IPR014500">
    <property type="entry name" value="UCP019307_cupin"/>
</dbReference>
<evidence type="ECO:0000313" key="3">
    <source>
        <dbReference type="EMBL" id="MDT0690005.1"/>
    </source>
</evidence>
<reference evidence="3 4" key="1">
    <citation type="submission" date="2023-09" db="EMBL/GenBank/DDBJ databases">
        <authorList>
            <person name="Rey-Velasco X."/>
        </authorList>
    </citation>
    <scope>NUCLEOTIDE SEQUENCE [LARGE SCALE GENOMIC DNA]</scope>
    <source>
        <strain evidence="3 4">F188</strain>
    </source>
</reference>
<dbReference type="CDD" id="cd02219">
    <property type="entry name" value="cupin_YjlB-like"/>
    <property type="match status" value="1"/>
</dbReference>
<dbReference type="InterPro" id="IPR013096">
    <property type="entry name" value="Cupin_2"/>
</dbReference>
<sequence>MKPEEYFFKDDGSIPNNKLPLLLYKNAFSERGKSGAEWLEKRFSENNWRNSWRNGVYDYHHYHSNTHEVLGVYSGKALLQLGGEKGEKLEVTAGDVIVIPAGVGHKNLGSEDFQIVGAYPNGMDHDMNYGKDQERPQSDKNIAEVPLPESDPVLGKDEGLPKIWAGG</sequence>
<dbReference type="InterPro" id="IPR047121">
    <property type="entry name" value="YjiB-like"/>
</dbReference>
<accession>A0ABU3E1Y3</accession>
<feature type="compositionally biased region" description="Basic and acidic residues" evidence="1">
    <location>
        <begin position="127"/>
        <end position="142"/>
    </location>
</feature>
<protein>
    <submittedName>
        <fullName evidence="3">Cupin domain-containing protein</fullName>
    </submittedName>
</protein>
<dbReference type="InterPro" id="IPR011051">
    <property type="entry name" value="RmlC_Cupin_sf"/>
</dbReference>
<feature type="region of interest" description="Disordered" evidence="1">
    <location>
        <begin position="127"/>
        <end position="167"/>
    </location>
</feature>
<feature type="domain" description="Cupin type-2" evidence="2">
    <location>
        <begin position="60"/>
        <end position="106"/>
    </location>
</feature>
<organism evidence="3 4">
    <name type="scientific">Autumnicola patrickiae</name>
    <dbReference type="NCBI Taxonomy" id="3075591"/>
    <lineage>
        <taxon>Bacteria</taxon>
        <taxon>Pseudomonadati</taxon>
        <taxon>Bacteroidota</taxon>
        <taxon>Flavobacteriia</taxon>
        <taxon>Flavobacteriales</taxon>
        <taxon>Flavobacteriaceae</taxon>
        <taxon>Autumnicola</taxon>
    </lineage>
</organism>
<dbReference type="RefSeq" id="WP_311684083.1">
    <property type="nucleotide sequence ID" value="NZ_JAVRHM010000009.1"/>
</dbReference>
<proteinExistence type="predicted"/>
<dbReference type="EMBL" id="JAVRHM010000009">
    <property type="protein sequence ID" value="MDT0690005.1"/>
    <property type="molecule type" value="Genomic_DNA"/>
</dbReference>
<dbReference type="SUPFAM" id="SSF51182">
    <property type="entry name" value="RmlC-like cupins"/>
    <property type="match status" value="1"/>
</dbReference>
<gene>
    <name evidence="3" type="ORF">RM549_09435</name>
</gene>
<comment type="caution">
    <text evidence="3">The sequence shown here is derived from an EMBL/GenBank/DDBJ whole genome shotgun (WGS) entry which is preliminary data.</text>
</comment>
<dbReference type="Pfam" id="PF07883">
    <property type="entry name" value="Cupin_2"/>
    <property type="match status" value="1"/>
</dbReference>
<dbReference type="Proteomes" id="UP001261624">
    <property type="component" value="Unassembled WGS sequence"/>
</dbReference>
<name>A0ABU3E1Y3_9FLAO</name>
<dbReference type="PANTHER" id="PTHR36448:SF2">
    <property type="entry name" value="CUPIN TYPE-1 DOMAIN-CONTAINING PROTEIN"/>
    <property type="match status" value="1"/>
</dbReference>
<dbReference type="InterPro" id="IPR014710">
    <property type="entry name" value="RmlC-like_jellyroll"/>
</dbReference>
<evidence type="ECO:0000313" key="4">
    <source>
        <dbReference type="Proteomes" id="UP001261624"/>
    </source>
</evidence>
<keyword evidence="4" id="KW-1185">Reference proteome</keyword>